<feature type="short sequence motif" description="TonB box" evidence="10">
    <location>
        <begin position="71"/>
        <end position="77"/>
    </location>
</feature>
<proteinExistence type="inferred from homology"/>
<dbReference type="PANTHER" id="PTHR47234">
    <property type="match status" value="1"/>
</dbReference>
<reference evidence="15 16" key="1">
    <citation type="submission" date="2019-12" db="EMBL/GenBank/DDBJ databases">
        <title>Genomic-based taxomic classification of the family Erythrobacteraceae.</title>
        <authorList>
            <person name="Xu L."/>
        </authorList>
    </citation>
    <scope>NUCLEOTIDE SEQUENCE [LARGE SCALE GENOMIC DNA]</scope>
    <source>
        <strain evidence="15 16">H32</strain>
    </source>
</reference>
<keyword evidence="2 9" id="KW-0813">Transport</keyword>
<dbReference type="Gene3D" id="2.170.130.10">
    <property type="entry name" value="TonB-dependent receptor, plug domain"/>
    <property type="match status" value="1"/>
</dbReference>
<evidence type="ECO:0000259" key="14">
    <source>
        <dbReference type="Pfam" id="PF07715"/>
    </source>
</evidence>
<evidence type="ECO:0000256" key="11">
    <source>
        <dbReference type="RuleBase" id="RU003357"/>
    </source>
</evidence>
<dbReference type="Proteomes" id="UP000444401">
    <property type="component" value="Unassembled WGS sequence"/>
</dbReference>
<keyword evidence="16" id="KW-1185">Reference proteome</keyword>
<evidence type="ECO:0000259" key="13">
    <source>
        <dbReference type="Pfam" id="PF00593"/>
    </source>
</evidence>
<protein>
    <submittedName>
        <fullName evidence="15">TonB-dependent receptor</fullName>
    </submittedName>
</protein>
<keyword evidence="8 9" id="KW-0998">Cell outer membrane</keyword>
<evidence type="ECO:0000313" key="15">
    <source>
        <dbReference type="EMBL" id="MXO69780.1"/>
    </source>
</evidence>
<evidence type="ECO:0000256" key="7">
    <source>
        <dbReference type="ARBA" id="ARBA00023136"/>
    </source>
</evidence>
<comment type="subcellular location">
    <subcellularLocation>
        <location evidence="1 9">Cell outer membrane</location>
        <topology evidence="1 9">Multi-pass membrane protein</topology>
    </subcellularLocation>
</comment>
<sequence>MRQPLQRRSQNGMSRLNREIRMMLKSRGLPALLAGTALVVFATPLRAQAGEQPGPAPDDAETSQGGNEGNTIVVTGTRIRGARVVGEVISLDGEAIVEAGQVDLGEAIRSLPQNFSGGQNPGIGFGAGSANSNVNSASSANLRGLGPDATLTLLNGHRLPYDSALQGVDISAIPLPAVDRIEIVPDGASAIYGSDAVGGVVNVVLRRDFEGITTSGQIGASTDGGYFRQQADIVGGTRWSSGGFLLAYDFSNNSRIAARQRSYAASLDPETSLYPSQRRHAAIFSGHQMVASGVTARLDALYSTRSSRIVSGTPAARFVSEPDVEAITFAPSLEIELGSGWMATALGVFGRDRTHFQTNSTQNGAETVTTGCFCNAIASGEIGAEGPLFTLPGGAARLAVGTGFRNNRLDFSREINASPSAAFDITRRSRFAYGELFLPIISGSNDISGIERLSLSAALRYEDYPGLDQLATPRLGAIYSPVAGLTFRASWSRSFKAPTLFQQFTPYQAFLLPAVAFGAGSGPDTVLFTSGGNPDIQSERARSWTAGVELEPAGVPGLLVSATWYDIRYSDRVVQPIAGSIAAAFRDPGFASLIDFSPQADLLAGLISGAQLGLQNFSGSPYDAANVVALVDNRNINVAVQQIEGIDARISWTRRLHGDDSMSLELAGSWLDSDQQLTAALPKVQLSGTVFNPPRIRARGTARYETGAFKANAALNYTGALRDRRFAEESRIAPSATLDLGFSYEIIEGADRDPGLEVSFTIQNVFDDEPEVIAITGPNDTPYDSTNYSPIGRFIAFGIRRHW</sequence>
<dbReference type="InterPro" id="IPR036942">
    <property type="entry name" value="Beta-barrel_TonB_sf"/>
</dbReference>
<dbReference type="PANTHER" id="PTHR47234:SF3">
    <property type="entry name" value="SECRETIN_TONB SHORT N-TERMINAL DOMAIN-CONTAINING PROTEIN"/>
    <property type="match status" value="1"/>
</dbReference>
<feature type="domain" description="TonB-dependent receptor-like beta-barrel" evidence="13">
    <location>
        <begin position="295"/>
        <end position="765"/>
    </location>
</feature>
<keyword evidence="6 10" id="KW-0798">TonB box</keyword>
<dbReference type="InterPro" id="IPR000531">
    <property type="entry name" value="Beta-barrel_TonB"/>
</dbReference>
<evidence type="ECO:0000256" key="9">
    <source>
        <dbReference type="PROSITE-ProRule" id="PRU01360"/>
    </source>
</evidence>
<keyword evidence="4 9" id="KW-0812">Transmembrane</keyword>
<dbReference type="Gene3D" id="2.40.170.20">
    <property type="entry name" value="TonB-dependent receptor, beta-barrel domain"/>
    <property type="match status" value="1"/>
</dbReference>
<feature type="compositionally biased region" description="Polar residues" evidence="12">
    <location>
        <begin position="62"/>
        <end position="71"/>
    </location>
</feature>
<dbReference type="PROSITE" id="PS00430">
    <property type="entry name" value="TONB_DEPENDENT_REC_1"/>
    <property type="match status" value="1"/>
</dbReference>
<evidence type="ECO:0000256" key="6">
    <source>
        <dbReference type="ARBA" id="ARBA00023077"/>
    </source>
</evidence>
<dbReference type="EMBL" id="WTYO01000007">
    <property type="protein sequence ID" value="MXO69780.1"/>
    <property type="molecule type" value="Genomic_DNA"/>
</dbReference>
<comment type="similarity">
    <text evidence="9 11">Belongs to the TonB-dependent receptor family.</text>
</comment>
<dbReference type="InterPro" id="IPR010916">
    <property type="entry name" value="TonB_box_CS"/>
</dbReference>
<organism evidence="15 16">
    <name type="scientific">Pelagerythrobacter marinus</name>
    <dbReference type="NCBI Taxonomy" id="538382"/>
    <lineage>
        <taxon>Bacteria</taxon>
        <taxon>Pseudomonadati</taxon>
        <taxon>Pseudomonadota</taxon>
        <taxon>Alphaproteobacteria</taxon>
        <taxon>Sphingomonadales</taxon>
        <taxon>Erythrobacteraceae</taxon>
        <taxon>Pelagerythrobacter</taxon>
    </lineage>
</organism>
<evidence type="ECO:0000256" key="1">
    <source>
        <dbReference type="ARBA" id="ARBA00004571"/>
    </source>
</evidence>
<evidence type="ECO:0000256" key="5">
    <source>
        <dbReference type="ARBA" id="ARBA00022729"/>
    </source>
</evidence>
<name>A0ABW9V142_9SPHN</name>
<evidence type="ECO:0000256" key="4">
    <source>
        <dbReference type="ARBA" id="ARBA00022692"/>
    </source>
</evidence>
<dbReference type="InterPro" id="IPR039426">
    <property type="entry name" value="TonB-dep_rcpt-like"/>
</dbReference>
<evidence type="ECO:0000256" key="2">
    <source>
        <dbReference type="ARBA" id="ARBA00022448"/>
    </source>
</evidence>
<keyword evidence="3 9" id="KW-1134">Transmembrane beta strand</keyword>
<gene>
    <name evidence="15" type="ORF">GRI72_13220</name>
</gene>
<dbReference type="PROSITE" id="PS52016">
    <property type="entry name" value="TONB_DEPENDENT_REC_3"/>
    <property type="match status" value="1"/>
</dbReference>
<dbReference type="InterPro" id="IPR012910">
    <property type="entry name" value="Plug_dom"/>
</dbReference>
<evidence type="ECO:0000256" key="12">
    <source>
        <dbReference type="SAM" id="MobiDB-lite"/>
    </source>
</evidence>
<keyword evidence="5" id="KW-0732">Signal</keyword>
<evidence type="ECO:0000256" key="10">
    <source>
        <dbReference type="PROSITE-ProRule" id="PRU10143"/>
    </source>
</evidence>
<dbReference type="SUPFAM" id="SSF56935">
    <property type="entry name" value="Porins"/>
    <property type="match status" value="1"/>
</dbReference>
<comment type="caution">
    <text evidence="15">The sequence shown here is derived from an EMBL/GenBank/DDBJ whole genome shotgun (WGS) entry which is preliminary data.</text>
</comment>
<keyword evidence="15" id="KW-0675">Receptor</keyword>
<dbReference type="Pfam" id="PF07715">
    <property type="entry name" value="Plug"/>
    <property type="match status" value="1"/>
</dbReference>
<accession>A0ABW9V142</accession>
<evidence type="ECO:0000256" key="8">
    <source>
        <dbReference type="ARBA" id="ARBA00023237"/>
    </source>
</evidence>
<evidence type="ECO:0000256" key="3">
    <source>
        <dbReference type="ARBA" id="ARBA00022452"/>
    </source>
</evidence>
<feature type="domain" description="TonB-dependent receptor plug" evidence="14">
    <location>
        <begin position="86"/>
        <end position="200"/>
    </location>
</feature>
<evidence type="ECO:0000313" key="16">
    <source>
        <dbReference type="Proteomes" id="UP000444401"/>
    </source>
</evidence>
<keyword evidence="7 9" id="KW-0472">Membrane</keyword>
<dbReference type="Pfam" id="PF00593">
    <property type="entry name" value="TonB_dep_Rec_b-barrel"/>
    <property type="match status" value="1"/>
</dbReference>
<feature type="region of interest" description="Disordered" evidence="12">
    <location>
        <begin position="49"/>
        <end position="71"/>
    </location>
</feature>
<dbReference type="InterPro" id="IPR037066">
    <property type="entry name" value="Plug_dom_sf"/>
</dbReference>